<evidence type="ECO:0000256" key="4">
    <source>
        <dbReference type="ARBA" id="ARBA00022882"/>
    </source>
</evidence>
<dbReference type="GO" id="GO:0005248">
    <property type="term" value="F:voltage-gated sodium channel activity"/>
    <property type="evidence" value="ECO:0007669"/>
    <property type="project" value="TreeGrafter"/>
</dbReference>
<reference evidence="14 15" key="1">
    <citation type="submission" date="2018-01" db="EMBL/GenBank/DDBJ databases">
        <title>Comparison of the Chinese Bamboo Partridge and Red Junglefowl genome sequences highlights the importance of demography in genome evolution.</title>
        <authorList>
            <person name="Tiley G.P."/>
            <person name="Kimball R.T."/>
            <person name="Braun E.L."/>
            <person name="Burleigh J.G."/>
        </authorList>
    </citation>
    <scope>NUCLEOTIDE SEQUENCE [LARGE SCALE GENOMIC DNA]</scope>
    <source>
        <strain evidence="14">RTK389</strain>
        <tissue evidence="14">Blood</tissue>
    </source>
</reference>
<feature type="domain" description="Ion transport" evidence="13">
    <location>
        <begin position="56"/>
        <end position="129"/>
    </location>
</feature>
<keyword evidence="2" id="KW-0813">Transport</keyword>
<keyword evidence="11" id="KW-0407">Ion channel</keyword>
<evidence type="ECO:0000256" key="9">
    <source>
        <dbReference type="ARBA" id="ARBA00023180"/>
    </source>
</evidence>
<evidence type="ECO:0000256" key="8">
    <source>
        <dbReference type="ARBA" id="ARBA00023136"/>
    </source>
</evidence>
<gene>
    <name evidence="14" type="ORF">CIB84_010696</name>
</gene>
<evidence type="ECO:0000256" key="1">
    <source>
        <dbReference type="ARBA" id="ARBA00004141"/>
    </source>
</evidence>
<dbReference type="Gene3D" id="1.20.120.350">
    <property type="entry name" value="Voltage-gated potassium channels. Chain C"/>
    <property type="match status" value="1"/>
</dbReference>
<feature type="non-terminal residue" evidence="14">
    <location>
        <position position="130"/>
    </location>
</feature>
<dbReference type="EMBL" id="PPHD01033635">
    <property type="protein sequence ID" value="POI25556.1"/>
    <property type="molecule type" value="Genomic_DNA"/>
</dbReference>
<evidence type="ECO:0000313" key="15">
    <source>
        <dbReference type="Proteomes" id="UP000237246"/>
    </source>
</evidence>
<dbReference type="PANTHER" id="PTHR10037">
    <property type="entry name" value="VOLTAGE-GATED CATION CHANNEL CALCIUM AND SODIUM"/>
    <property type="match status" value="1"/>
</dbReference>
<sequence length="130" mass="14947">MDLMTFMVINKRRTIFRFTATPALCILGPFNPVRKAAIKILIHSYPLLEFCCFNFRTHIFTAIYTGEILIKVLARGLVWNEFTFLRDPWNVLDFIVLVVTYVSICTTSGNVSALRTFRVLRTLKAISVIP</sequence>
<keyword evidence="6" id="KW-0915">Sodium</keyword>
<name>A0A2P4SN85_BAMTH</name>
<keyword evidence="9" id="KW-0325">Glycoprotein</keyword>
<dbReference type="GO" id="GO:0086010">
    <property type="term" value="P:membrane depolarization during action potential"/>
    <property type="evidence" value="ECO:0007669"/>
    <property type="project" value="TreeGrafter"/>
</dbReference>
<evidence type="ECO:0000256" key="2">
    <source>
        <dbReference type="ARBA" id="ARBA00022448"/>
    </source>
</evidence>
<dbReference type="GO" id="GO:0019228">
    <property type="term" value="P:neuronal action potential"/>
    <property type="evidence" value="ECO:0007669"/>
    <property type="project" value="TreeGrafter"/>
</dbReference>
<dbReference type="Proteomes" id="UP000237246">
    <property type="component" value="Unassembled WGS sequence"/>
</dbReference>
<evidence type="ECO:0000256" key="11">
    <source>
        <dbReference type="ARBA" id="ARBA00023303"/>
    </source>
</evidence>
<keyword evidence="4" id="KW-0851">Voltage-gated channel</keyword>
<evidence type="ECO:0000259" key="13">
    <source>
        <dbReference type="Pfam" id="PF00520"/>
    </source>
</evidence>
<keyword evidence="10" id="KW-0739">Sodium transport</keyword>
<evidence type="ECO:0000256" key="3">
    <source>
        <dbReference type="ARBA" id="ARBA00022692"/>
    </source>
</evidence>
<keyword evidence="5 12" id="KW-1133">Transmembrane helix</keyword>
<proteinExistence type="predicted"/>
<dbReference type="AlphaFoldDB" id="A0A2P4SN85"/>
<keyword evidence="7" id="KW-0406">Ion transport</keyword>
<evidence type="ECO:0000256" key="10">
    <source>
        <dbReference type="ARBA" id="ARBA00023201"/>
    </source>
</evidence>
<keyword evidence="3 12" id="KW-0812">Transmembrane</keyword>
<dbReference type="GO" id="GO:0001518">
    <property type="term" value="C:voltage-gated sodium channel complex"/>
    <property type="evidence" value="ECO:0007669"/>
    <property type="project" value="TreeGrafter"/>
</dbReference>
<comment type="caution">
    <text evidence="14">The sequence shown here is derived from an EMBL/GenBank/DDBJ whole genome shotgun (WGS) entry which is preliminary data.</text>
</comment>
<keyword evidence="8 12" id="KW-0472">Membrane</keyword>
<organism evidence="14 15">
    <name type="scientific">Bambusicola thoracicus</name>
    <name type="common">Chinese bamboo-partridge</name>
    <name type="synonym">Perdix thoracica</name>
    <dbReference type="NCBI Taxonomy" id="9083"/>
    <lineage>
        <taxon>Eukaryota</taxon>
        <taxon>Metazoa</taxon>
        <taxon>Chordata</taxon>
        <taxon>Craniata</taxon>
        <taxon>Vertebrata</taxon>
        <taxon>Euteleostomi</taxon>
        <taxon>Archelosauria</taxon>
        <taxon>Archosauria</taxon>
        <taxon>Dinosauria</taxon>
        <taxon>Saurischia</taxon>
        <taxon>Theropoda</taxon>
        <taxon>Coelurosauria</taxon>
        <taxon>Aves</taxon>
        <taxon>Neognathae</taxon>
        <taxon>Galloanserae</taxon>
        <taxon>Galliformes</taxon>
        <taxon>Phasianidae</taxon>
        <taxon>Perdicinae</taxon>
        <taxon>Bambusicola</taxon>
    </lineage>
</organism>
<evidence type="ECO:0000256" key="12">
    <source>
        <dbReference type="SAM" id="Phobius"/>
    </source>
</evidence>
<evidence type="ECO:0000256" key="6">
    <source>
        <dbReference type="ARBA" id="ARBA00023053"/>
    </source>
</evidence>
<dbReference type="SUPFAM" id="SSF81324">
    <property type="entry name" value="Voltage-gated potassium channels"/>
    <property type="match status" value="1"/>
</dbReference>
<dbReference type="PANTHER" id="PTHR10037:SF208">
    <property type="entry name" value="SODIUM CHANNEL PROTEIN TYPE 10 SUBUNIT ALPHA"/>
    <property type="match status" value="1"/>
</dbReference>
<evidence type="ECO:0000256" key="7">
    <source>
        <dbReference type="ARBA" id="ARBA00023065"/>
    </source>
</evidence>
<evidence type="ECO:0000313" key="14">
    <source>
        <dbReference type="EMBL" id="POI25556.1"/>
    </source>
</evidence>
<protein>
    <recommendedName>
        <fullName evidence="13">Ion transport domain-containing protein</fullName>
    </recommendedName>
</protein>
<keyword evidence="15" id="KW-1185">Reference proteome</keyword>
<dbReference type="OrthoDB" id="2984333at2759"/>
<dbReference type="InterPro" id="IPR005821">
    <property type="entry name" value="Ion_trans_dom"/>
</dbReference>
<dbReference type="Pfam" id="PF00520">
    <property type="entry name" value="Ion_trans"/>
    <property type="match status" value="1"/>
</dbReference>
<evidence type="ECO:0000256" key="5">
    <source>
        <dbReference type="ARBA" id="ARBA00022989"/>
    </source>
</evidence>
<feature type="transmembrane region" description="Helical" evidence="12">
    <location>
        <begin position="94"/>
        <end position="114"/>
    </location>
</feature>
<comment type="subcellular location">
    <subcellularLocation>
        <location evidence="1">Membrane</location>
        <topology evidence="1">Multi-pass membrane protein</topology>
    </subcellularLocation>
</comment>
<dbReference type="InterPro" id="IPR043203">
    <property type="entry name" value="VGCC_Ca_Na"/>
</dbReference>
<dbReference type="InterPro" id="IPR027359">
    <property type="entry name" value="Volt_channel_dom_sf"/>
</dbReference>
<accession>A0A2P4SN85</accession>